<keyword evidence="3" id="KW-1185">Reference proteome</keyword>
<organism evidence="2 3">
    <name type="scientific">Motilibacter rhizosphaerae</name>
    <dbReference type="NCBI Taxonomy" id="598652"/>
    <lineage>
        <taxon>Bacteria</taxon>
        <taxon>Bacillati</taxon>
        <taxon>Actinomycetota</taxon>
        <taxon>Actinomycetes</taxon>
        <taxon>Motilibacterales</taxon>
        <taxon>Motilibacteraceae</taxon>
        <taxon>Motilibacter</taxon>
    </lineage>
</organism>
<accession>A0A4Q7NPA0</accession>
<reference evidence="2 3" key="1">
    <citation type="submission" date="2019-02" db="EMBL/GenBank/DDBJ databases">
        <title>Genomic Encyclopedia of Type Strains, Phase IV (KMG-IV): sequencing the most valuable type-strain genomes for metagenomic binning, comparative biology and taxonomic classification.</title>
        <authorList>
            <person name="Goeker M."/>
        </authorList>
    </citation>
    <scope>NUCLEOTIDE SEQUENCE [LARGE SCALE GENOMIC DNA]</scope>
    <source>
        <strain evidence="2 3">DSM 45622</strain>
    </source>
</reference>
<proteinExistence type="predicted"/>
<evidence type="ECO:0000313" key="2">
    <source>
        <dbReference type="EMBL" id="RZS87095.1"/>
    </source>
</evidence>
<evidence type="ECO:0000313" key="3">
    <source>
        <dbReference type="Proteomes" id="UP000293638"/>
    </source>
</evidence>
<sequence length="109" mass="11695">MLEIRLQDYDFLFGPVLALAVVGILALLLRWAFGHGGSLVAKQGKRGTPEEYGLLVAVSAPGTFVEAEVQRRTLEDAGLRATVAPTTDGPRVMVFATDERTARRILAGA</sequence>
<name>A0A4Q7NPA0_9ACTN</name>
<evidence type="ECO:0000256" key="1">
    <source>
        <dbReference type="SAM" id="Phobius"/>
    </source>
</evidence>
<keyword evidence="1" id="KW-0472">Membrane</keyword>
<comment type="caution">
    <text evidence="2">The sequence shown here is derived from an EMBL/GenBank/DDBJ whole genome shotgun (WGS) entry which is preliminary data.</text>
</comment>
<dbReference type="AlphaFoldDB" id="A0A4Q7NPA0"/>
<keyword evidence="1" id="KW-0812">Transmembrane</keyword>
<protein>
    <submittedName>
        <fullName evidence="2">Uncharacterized protein</fullName>
    </submittedName>
</protein>
<keyword evidence="1" id="KW-1133">Transmembrane helix</keyword>
<dbReference type="Proteomes" id="UP000293638">
    <property type="component" value="Unassembled WGS sequence"/>
</dbReference>
<dbReference type="RefSeq" id="WP_231116340.1">
    <property type="nucleotide sequence ID" value="NZ_SGXD01000003.1"/>
</dbReference>
<gene>
    <name evidence="2" type="ORF">EV189_2517</name>
</gene>
<feature type="transmembrane region" description="Helical" evidence="1">
    <location>
        <begin position="12"/>
        <end position="33"/>
    </location>
</feature>
<dbReference type="EMBL" id="SGXD01000003">
    <property type="protein sequence ID" value="RZS87095.1"/>
    <property type="molecule type" value="Genomic_DNA"/>
</dbReference>